<dbReference type="AlphaFoldDB" id="A0AAN8X5A8"/>
<keyword evidence="4" id="KW-1185">Reference proteome</keyword>
<gene>
    <name evidence="3" type="ORF">SK128_026988</name>
</gene>
<protein>
    <submittedName>
        <fullName evidence="3">Uncharacterized protein</fullName>
    </submittedName>
</protein>
<feature type="region of interest" description="Disordered" evidence="1">
    <location>
        <begin position="77"/>
        <end position="126"/>
    </location>
</feature>
<sequence>MKLKISYLCLIFLGFVAQNALAKKRTKGDRQDCSDLGGVCLLEGNNQLSDCNKKLADKGDCPPRHFCCKAKKNRNNDDNRGKKVKLHDKEDKDDNKEKENGKKTNKGIAAKPAKKKDKANAKGSKENNEEGVEDKFFFCKNTVTSCRFLGGFCRTENEVKSTPSCSNNRIFPDKGCSTCYCCIPGCEASSGCSNVGGYCSQSCLKEERPYTSLCPSSGSSSCTCCVPPCKLTSACFTQGGHCVSDGQACSGTLTDQCEGHNCKCCIPELVCSDNSKCGKNGQCKSQCGRGEKERPNGCSSPGCKCCESVCKMKSKCKKEKGKCKAKCKPKETEIPRGCKGKKCKCCVRKAPPCKNSKKCERAKGVCTKKKLCKGETFNKKLCKGKCGCCIGGDCQSTKKCQKFKGRCGSEKCKAGERMIKNGCGRSKKCKCCAPGCEILPECSNAGGFCVDKRKDCPVGYILTGGCSGKKCKCCQKGTTTTTTATTTTATSSTSTGMYLSSQVPGIKEKCQHL</sequence>
<evidence type="ECO:0000256" key="1">
    <source>
        <dbReference type="SAM" id="MobiDB-lite"/>
    </source>
</evidence>
<dbReference type="EMBL" id="JAXCGZ010009538">
    <property type="protein sequence ID" value="KAK7076832.1"/>
    <property type="molecule type" value="Genomic_DNA"/>
</dbReference>
<feature type="chain" id="PRO_5043012029" evidence="2">
    <location>
        <begin position="23"/>
        <end position="513"/>
    </location>
</feature>
<comment type="caution">
    <text evidence="3">The sequence shown here is derived from an EMBL/GenBank/DDBJ whole genome shotgun (WGS) entry which is preliminary data.</text>
</comment>
<evidence type="ECO:0000313" key="4">
    <source>
        <dbReference type="Proteomes" id="UP001381693"/>
    </source>
</evidence>
<accession>A0AAN8X5A8</accession>
<keyword evidence="2" id="KW-0732">Signal</keyword>
<organism evidence="3 4">
    <name type="scientific">Halocaridina rubra</name>
    <name type="common">Hawaiian red shrimp</name>
    <dbReference type="NCBI Taxonomy" id="373956"/>
    <lineage>
        <taxon>Eukaryota</taxon>
        <taxon>Metazoa</taxon>
        <taxon>Ecdysozoa</taxon>
        <taxon>Arthropoda</taxon>
        <taxon>Crustacea</taxon>
        <taxon>Multicrustacea</taxon>
        <taxon>Malacostraca</taxon>
        <taxon>Eumalacostraca</taxon>
        <taxon>Eucarida</taxon>
        <taxon>Decapoda</taxon>
        <taxon>Pleocyemata</taxon>
        <taxon>Caridea</taxon>
        <taxon>Atyoidea</taxon>
        <taxon>Atyidae</taxon>
        <taxon>Halocaridina</taxon>
    </lineage>
</organism>
<dbReference type="Proteomes" id="UP001381693">
    <property type="component" value="Unassembled WGS sequence"/>
</dbReference>
<feature type="signal peptide" evidence="2">
    <location>
        <begin position="1"/>
        <end position="22"/>
    </location>
</feature>
<name>A0AAN8X5A8_HALRR</name>
<proteinExistence type="predicted"/>
<evidence type="ECO:0000256" key="2">
    <source>
        <dbReference type="SAM" id="SignalP"/>
    </source>
</evidence>
<feature type="compositionally biased region" description="Basic and acidic residues" evidence="1">
    <location>
        <begin position="77"/>
        <end position="102"/>
    </location>
</feature>
<reference evidence="3 4" key="1">
    <citation type="submission" date="2023-11" db="EMBL/GenBank/DDBJ databases">
        <title>Halocaridina rubra genome assembly.</title>
        <authorList>
            <person name="Smith C."/>
        </authorList>
    </citation>
    <scope>NUCLEOTIDE SEQUENCE [LARGE SCALE GENOMIC DNA]</scope>
    <source>
        <strain evidence="3">EP-1</strain>
        <tissue evidence="3">Whole</tissue>
    </source>
</reference>
<evidence type="ECO:0000313" key="3">
    <source>
        <dbReference type="EMBL" id="KAK7076832.1"/>
    </source>
</evidence>